<dbReference type="EMBL" id="BQMJ01000061">
    <property type="protein sequence ID" value="GJQ14884.1"/>
    <property type="molecule type" value="Genomic_DNA"/>
</dbReference>
<protein>
    <submittedName>
        <fullName evidence="2">Uncharacterized protein</fullName>
    </submittedName>
</protein>
<name>A0A9C7Q303_9RHOD</name>
<reference evidence="2" key="1">
    <citation type="journal article" date="2022" name="Proc. Natl. Acad. Sci. U.S.A.">
        <title>Life cycle and functional genomics of the unicellular red alga Galdieria for elucidating algal and plant evolution and industrial use.</title>
        <authorList>
            <person name="Hirooka S."/>
            <person name="Itabashi T."/>
            <person name="Ichinose T.M."/>
            <person name="Onuma R."/>
            <person name="Fujiwara T."/>
            <person name="Yamashita S."/>
            <person name="Jong L.W."/>
            <person name="Tomita R."/>
            <person name="Iwane A.H."/>
            <person name="Miyagishima S.Y."/>
        </authorList>
    </citation>
    <scope>NUCLEOTIDE SEQUENCE</scope>
    <source>
        <strain evidence="2">NBRC 102759</strain>
    </source>
</reference>
<feature type="transmembrane region" description="Helical" evidence="1">
    <location>
        <begin position="235"/>
        <end position="259"/>
    </location>
</feature>
<keyword evidence="1" id="KW-0812">Transmembrane</keyword>
<dbReference type="Proteomes" id="UP001061958">
    <property type="component" value="Unassembled WGS sequence"/>
</dbReference>
<comment type="caution">
    <text evidence="2">The sequence shown here is derived from an EMBL/GenBank/DDBJ whole genome shotgun (WGS) entry which is preliminary data.</text>
</comment>
<dbReference type="AlphaFoldDB" id="A0A9C7Q303"/>
<evidence type="ECO:0000256" key="1">
    <source>
        <dbReference type="SAM" id="Phobius"/>
    </source>
</evidence>
<proteinExistence type="predicted"/>
<gene>
    <name evidence="2" type="ORF">GpartN1_g6675.t1</name>
</gene>
<evidence type="ECO:0000313" key="3">
    <source>
        <dbReference type="Proteomes" id="UP001061958"/>
    </source>
</evidence>
<feature type="transmembrane region" description="Helical" evidence="1">
    <location>
        <begin position="271"/>
        <end position="290"/>
    </location>
</feature>
<evidence type="ECO:0000313" key="2">
    <source>
        <dbReference type="EMBL" id="GJQ14884.1"/>
    </source>
</evidence>
<dbReference type="OrthoDB" id="10311955at2759"/>
<keyword evidence="1" id="KW-1133">Transmembrane helix</keyword>
<keyword evidence="1" id="KW-0472">Membrane</keyword>
<accession>A0A9C7Q303</accession>
<keyword evidence="3" id="KW-1185">Reference proteome</keyword>
<reference evidence="2" key="2">
    <citation type="submission" date="2022-01" db="EMBL/GenBank/DDBJ databases">
        <authorList>
            <person name="Hirooka S."/>
            <person name="Miyagishima S.Y."/>
        </authorList>
    </citation>
    <scope>NUCLEOTIDE SEQUENCE</scope>
    <source>
        <strain evidence="2">NBRC 102759</strain>
    </source>
</reference>
<organism evidence="2 3">
    <name type="scientific">Galdieria partita</name>
    <dbReference type="NCBI Taxonomy" id="83374"/>
    <lineage>
        <taxon>Eukaryota</taxon>
        <taxon>Rhodophyta</taxon>
        <taxon>Bangiophyceae</taxon>
        <taxon>Galdieriales</taxon>
        <taxon>Galdieriaceae</taxon>
        <taxon>Galdieria</taxon>
    </lineage>
</organism>
<sequence>MFNDTSNVPSGLIQINKDRKVKRLEQSNIFNQAQRQSGDVFCCFLNIQLLVNTERAILGNITSIECVELCRLLAGHIVWLDEELGDFRLEAILGAVLCSSYCEWTTFEKEKDFLTQQWIELEKLSSLDTWKWIHGARERMENMLQRVQLLISVFTALHSAKGGAIKFMVVDDERDWDKLLDEKQDVIRYTLEAALQKTCLIENQITHWKEKLDSLVELYSTGNSAFDARMWSLDLLATIVSVCFAIFGMFSQFFGYYVQLPIYNMGNSSQYYFYGIVAGITIALSMSIYFSSRWFLRAFDHVFCYDYPTNRTSGEPMMGSERD</sequence>